<evidence type="ECO:0000259" key="1">
    <source>
        <dbReference type="Pfam" id="PF25950"/>
    </source>
</evidence>
<reference evidence="3 5" key="2">
    <citation type="journal article" date="2014" name="PLoS Genet.">
        <title>Phylogenetically driven sequencing of extremely halophilic archaea reveals strategies for static and dynamic osmo-response.</title>
        <authorList>
            <person name="Becker E.A."/>
            <person name="Seitzer P.M."/>
            <person name="Tritt A."/>
            <person name="Larsen D."/>
            <person name="Krusor M."/>
            <person name="Yao A.I."/>
            <person name="Wu D."/>
            <person name="Madern D."/>
            <person name="Eisen J.A."/>
            <person name="Darling A.E."/>
            <person name="Facciotti M.T."/>
        </authorList>
    </citation>
    <scope>NUCLEOTIDE SEQUENCE [LARGE SCALE GENOMIC DNA]</scope>
    <source>
        <strain evidence="3">B3</strain>
        <strain evidence="5">DSM 18796 / CECT 7217 / JCM 14584 / KCTC 4019 / B3</strain>
    </source>
</reference>
<dbReference type="Proteomes" id="UP000000390">
    <property type="component" value="Chromosome"/>
</dbReference>
<dbReference type="RefSeq" id="WP_008417596.1">
    <property type="nucleotide sequence ID" value="NC_014297.1"/>
</dbReference>
<dbReference type="HOGENOM" id="CLU_140784_0_0_2"/>
<dbReference type="OrthoDB" id="168840at2157"/>
<keyword evidence="5" id="KW-1185">Reference proteome</keyword>
<feature type="domain" description="DUF7988" evidence="1">
    <location>
        <begin position="6"/>
        <end position="136"/>
    </location>
</feature>
<dbReference type="eggNOG" id="arCOG09295">
    <property type="taxonomic scope" value="Archaea"/>
</dbReference>
<evidence type="ECO:0000313" key="5">
    <source>
        <dbReference type="Proteomes" id="UP000011645"/>
    </source>
</evidence>
<dbReference type="EMBL" id="CP002062">
    <property type="protein sequence ID" value="ADJ15011.1"/>
    <property type="molecule type" value="Genomic_DNA"/>
</dbReference>
<dbReference type="KEGG" id="hje:HacjB3_08130"/>
<proteinExistence type="predicted"/>
<organism evidence="2 4">
    <name type="scientific">Halalkalicoccus jeotgali (strain DSM 18796 / CECT 7217 / JCM 14584 / KCTC 4019 / B3)</name>
    <dbReference type="NCBI Taxonomy" id="795797"/>
    <lineage>
        <taxon>Archaea</taxon>
        <taxon>Methanobacteriati</taxon>
        <taxon>Methanobacteriota</taxon>
        <taxon>Stenosarchaea group</taxon>
        <taxon>Halobacteria</taxon>
        <taxon>Halobacteriales</taxon>
        <taxon>Halococcaceae</taxon>
        <taxon>Halalkalicoccus</taxon>
    </lineage>
</organism>
<name>D8J2Q4_HALJB</name>
<dbReference type="AlphaFoldDB" id="D8J2Q4"/>
<dbReference type="EMBL" id="AOHV01000038">
    <property type="protein sequence ID" value="ELY34973.1"/>
    <property type="molecule type" value="Genomic_DNA"/>
</dbReference>
<dbReference type="PATRIC" id="fig|795797.18.peg.1619"/>
<sequence length="136" mass="14319">MNDPARVRARLLAVHSEALEATIDCAEAVASSGTEPATDREAVAMPLRAALDHAGVLETYPAVLASAVDTLGQSLSAPPVAAPPYVTITGTGPILRASLPTGRLVIRLAVFALERDPKRYVRTGDVPEEILVVELR</sequence>
<dbReference type="GeneID" id="9419428"/>
<reference evidence="2 4" key="1">
    <citation type="journal article" date="2010" name="J. Bacteriol.">
        <title>Complete genome sequence of Halalkalicoccus jeotgali B3(T), an extremely halophilic archaeon.</title>
        <authorList>
            <person name="Roh S.W."/>
            <person name="Nam Y.D."/>
            <person name="Nam S.H."/>
            <person name="Choi S.H."/>
            <person name="Park H.S."/>
            <person name="Bae J.W."/>
        </authorList>
    </citation>
    <scope>NUCLEOTIDE SEQUENCE [LARGE SCALE GENOMIC DNA]</scope>
    <source>
        <strain evidence="2">B3</strain>
        <strain evidence="4">DSM 18796 / CECT 7217 / JCM 14584 / KCTC 4019 / B3</strain>
    </source>
</reference>
<evidence type="ECO:0000313" key="3">
    <source>
        <dbReference type="EMBL" id="ELY34973.1"/>
    </source>
</evidence>
<dbReference type="Pfam" id="PF25950">
    <property type="entry name" value="DUF7988"/>
    <property type="match status" value="1"/>
</dbReference>
<protein>
    <recommendedName>
        <fullName evidence="1">DUF7988 domain-containing protein</fullName>
    </recommendedName>
</protein>
<gene>
    <name evidence="2" type="ordered locus">HacjB3_08130</name>
    <name evidence="3" type="ORF">C497_14592</name>
</gene>
<dbReference type="InterPro" id="IPR058294">
    <property type="entry name" value="DUF7988"/>
</dbReference>
<dbReference type="Proteomes" id="UP000011645">
    <property type="component" value="Unassembled WGS sequence"/>
</dbReference>
<accession>D8J2Q4</accession>
<evidence type="ECO:0000313" key="2">
    <source>
        <dbReference type="EMBL" id="ADJ15011.1"/>
    </source>
</evidence>
<evidence type="ECO:0000313" key="4">
    <source>
        <dbReference type="Proteomes" id="UP000000390"/>
    </source>
</evidence>